<reference evidence="5" key="2">
    <citation type="submission" date="2019-06" db="EMBL/GenBank/DDBJ databases">
        <title>Co-occurence of chitin degradation, pigmentation and bioactivity in marine Pseudoalteromonas.</title>
        <authorList>
            <person name="Sonnenschein E.C."/>
            <person name="Bech P.K."/>
        </authorList>
    </citation>
    <scope>NUCLEOTIDE SEQUENCE [LARGE SCALE GENOMIC DNA]</scope>
    <source>
        <strain evidence="5">S2231</strain>
        <strain evidence="2">S2233</strain>
    </source>
</reference>
<dbReference type="PROSITE" id="PS51257">
    <property type="entry name" value="PROKAR_LIPOPROTEIN"/>
    <property type="match status" value="1"/>
</dbReference>
<reference evidence="3" key="3">
    <citation type="submission" date="2019-09" db="EMBL/GenBank/DDBJ databases">
        <title>Co-occurence of chitin degradation, pigmentation and bioactivity in marine Pseudoalteromonas.</title>
        <authorList>
            <person name="Sonnenschein E.C."/>
            <person name="Bech P.K."/>
        </authorList>
    </citation>
    <scope>NUCLEOTIDE SEQUENCE</scope>
    <source>
        <strain evidence="3">S2231</strain>
        <strain evidence="4">S2233</strain>
    </source>
</reference>
<dbReference type="Proteomes" id="UP000307706">
    <property type="component" value="Unassembled WGS sequence"/>
</dbReference>
<comment type="similarity">
    <text evidence="1">Belongs to the membrane fusion protein (MFP) (TC 8.A.1) family.</text>
</comment>
<evidence type="ECO:0000313" key="3">
    <source>
        <dbReference type="EMBL" id="TMP60192.1"/>
    </source>
</evidence>
<dbReference type="InterPro" id="IPR006143">
    <property type="entry name" value="RND_pump_MFP"/>
</dbReference>
<evidence type="ECO:0000313" key="5">
    <source>
        <dbReference type="Proteomes" id="UP000307706"/>
    </source>
</evidence>
<sequence>MTITKNTSFFMRYKRVCILLLVLLSGVIACVGLFTMASDTVQLNPEIDTRPKVSARTISPIDYQTTLQLSGVFKPAEQTDIAFELSGKVASLHPSFVVGGIVKQGDLLATLDPFDYKTQVLEKQASFALAQAHLSEELAKAEVAKKEWANSAHIPALALREPQVASAQAQLKAAKASLSLAEKNLSRTQYFAPYDALIATRSVGLGQVISKGEMLGQIVNLSYGEIHIPIAGFEQPFIPALPANNVQVHSDNVQRQGILTRHTGQFNDVTRMAYYIVKVNDPYALNSQEEPLYFGQFLAVNIPGKILKNVIKVPQEWVKNQTLWLLNTDGTLVKNSVTVVREEHGFALLKAPTGINHQIVTQLPEYPQSGMQVKRWPHDTQLAERGDKQ</sequence>
<keyword evidence="4" id="KW-1185">Reference proteome</keyword>
<dbReference type="PANTHER" id="PTHR30469">
    <property type="entry name" value="MULTIDRUG RESISTANCE PROTEIN MDTA"/>
    <property type="match status" value="1"/>
</dbReference>
<dbReference type="OrthoDB" id="5730196at2"/>
<dbReference type="Gene3D" id="2.40.50.100">
    <property type="match status" value="1"/>
</dbReference>
<dbReference type="EMBL" id="PNCL01000028">
    <property type="protein sequence ID" value="TMP60192.1"/>
    <property type="molecule type" value="Genomic_DNA"/>
</dbReference>
<dbReference type="AlphaFoldDB" id="A0A5S3XR63"/>
<dbReference type="SUPFAM" id="SSF111369">
    <property type="entry name" value="HlyD-like secretion proteins"/>
    <property type="match status" value="1"/>
</dbReference>
<dbReference type="NCBIfam" id="TIGR01730">
    <property type="entry name" value="RND_mfp"/>
    <property type="match status" value="1"/>
</dbReference>
<evidence type="ECO:0000313" key="2">
    <source>
        <dbReference type="EMBL" id="TMP46758.1"/>
    </source>
</evidence>
<evidence type="ECO:0000256" key="1">
    <source>
        <dbReference type="ARBA" id="ARBA00009477"/>
    </source>
</evidence>
<organism evidence="3 5">
    <name type="scientific">Pseudoalteromonas citrea</name>
    <dbReference type="NCBI Taxonomy" id="43655"/>
    <lineage>
        <taxon>Bacteria</taxon>
        <taxon>Pseudomonadati</taxon>
        <taxon>Pseudomonadota</taxon>
        <taxon>Gammaproteobacteria</taxon>
        <taxon>Alteromonadales</taxon>
        <taxon>Pseudoalteromonadaceae</taxon>
        <taxon>Pseudoalteromonas</taxon>
    </lineage>
</organism>
<comment type="caution">
    <text evidence="3">The sequence shown here is derived from an EMBL/GenBank/DDBJ whole genome shotgun (WGS) entry which is preliminary data.</text>
</comment>
<dbReference type="Gene3D" id="2.40.30.170">
    <property type="match status" value="1"/>
</dbReference>
<dbReference type="GO" id="GO:1990281">
    <property type="term" value="C:efflux pump complex"/>
    <property type="evidence" value="ECO:0007669"/>
    <property type="project" value="TreeGrafter"/>
</dbReference>
<dbReference type="RefSeq" id="WP_138594326.1">
    <property type="nucleotide sequence ID" value="NZ_PNCK01000005.1"/>
</dbReference>
<protein>
    <submittedName>
        <fullName evidence="3">Efflux RND transporter periplasmic adaptor subunit</fullName>
    </submittedName>
</protein>
<proteinExistence type="inferred from homology"/>
<dbReference type="PANTHER" id="PTHR30469:SF12">
    <property type="entry name" value="MULTIDRUG RESISTANCE PROTEIN MDTA"/>
    <property type="match status" value="1"/>
</dbReference>
<dbReference type="GO" id="GO:0015562">
    <property type="term" value="F:efflux transmembrane transporter activity"/>
    <property type="evidence" value="ECO:0007669"/>
    <property type="project" value="TreeGrafter"/>
</dbReference>
<accession>A0A5S3XR63</accession>
<dbReference type="Proteomes" id="UP000305730">
    <property type="component" value="Unassembled WGS sequence"/>
</dbReference>
<name>A0A5S3XR63_9GAMM</name>
<evidence type="ECO:0000313" key="4">
    <source>
        <dbReference type="Proteomes" id="UP000305730"/>
    </source>
</evidence>
<dbReference type="Gene3D" id="1.10.287.470">
    <property type="entry name" value="Helix hairpin bin"/>
    <property type="match status" value="1"/>
</dbReference>
<dbReference type="EMBL" id="PNCK01000005">
    <property type="protein sequence ID" value="TMP46758.1"/>
    <property type="molecule type" value="Genomic_DNA"/>
</dbReference>
<reference evidence="4 5" key="1">
    <citation type="submission" date="2017-12" db="EMBL/GenBank/DDBJ databases">
        <authorList>
            <person name="Paulsen S."/>
            <person name="Gram L.K."/>
        </authorList>
    </citation>
    <scope>NUCLEOTIDE SEQUENCE [LARGE SCALE GENOMIC DNA]</scope>
    <source>
        <strain evidence="3 5">S2231</strain>
        <strain evidence="2 4">S2233</strain>
    </source>
</reference>
<gene>
    <name evidence="3" type="ORF">CWB96_07340</name>
    <name evidence="2" type="ORF">CWB97_01030</name>
</gene>